<dbReference type="AlphaFoldDB" id="A0A9W7DRF9"/>
<dbReference type="EMBL" id="BRXW01000418">
    <property type="protein sequence ID" value="GMH52458.1"/>
    <property type="molecule type" value="Genomic_DNA"/>
</dbReference>
<name>A0A9W7DRF9_9STRA</name>
<dbReference type="Proteomes" id="UP001165122">
    <property type="component" value="Unassembled WGS sequence"/>
</dbReference>
<gene>
    <name evidence="2" type="ORF">TrLO_g7802</name>
</gene>
<reference evidence="3" key="1">
    <citation type="journal article" date="2023" name="Commun. Biol.">
        <title>Genome analysis of Parmales, the sister group of diatoms, reveals the evolutionary specialization of diatoms from phago-mixotrophs to photoautotrophs.</title>
        <authorList>
            <person name="Ban H."/>
            <person name="Sato S."/>
            <person name="Yoshikawa S."/>
            <person name="Yamada K."/>
            <person name="Nakamura Y."/>
            <person name="Ichinomiya M."/>
            <person name="Sato N."/>
            <person name="Blanc-Mathieu R."/>
            <person name="Endo H."/>
            <person name="Kuwata A."/>
            <person name="Ogata H."/>
        </authorList>
    </citation>
    <scope>NUCLEOTIDE SEQUENCE [LARGE SCALE GENOMIC DNA]</scope>
    <source>
        <strain evidence="3">NIES 3700</strain>
    </source>
</reference>
<feature type="compositionally biased region" description="Low complexity" evidence="1">
    <location>
        <begin position="36"/>
        <end position="46"/>
    </location>
</feature>
<feature type="compositionally biased region" description="Basic and acidic residues" evidence="1">
    <location>
        <begin position="125"/>
        <end position="158"/>
    </location>
</feature>
<feature type="region of interest" description="Disordered" evidence="1">
    <location>
        <begin position="125"/>
        <end position="170"/>
    </location>
</feature>
<protein>
    <recommendedName>
        <fullName evidence="4">PUB domain-containing protein</fullName>
    </recommendedName>
</protein>
<dbReference type="SUPFAM" id="SSF143503">
    <property type="entry name" value="PUG domain-like"/>
    <property type="match status" value="1"/>
</dbReference>
<evidence type="ECO:0008006" key="4">
    <source>
        <dbReference type="Google" id="ProtNLM"/>
    </source>
</evidence>
<feature type="region of interest" description="Disordered" evidence="1">
    <location>
        <begin position="186"/>
        <end position="206"/>
    </location>
</feature>
<dbReference type="CDD" id="cd09212">
    <property type="entry name" value="PUB"/>
    <property type="match status" value="1"/>
</dbReference>
<dbReference type="OrthoDB" id="199105at2759"/>
<organism evidence="2 3">
    <name type="scientific">Triparma laevis f. longispina</name>
    <dbReference type="NCBI Taxonomy" id="1714387"/>
    <lineage>
        <taxon>Eukaryota</taxon>
        <taxon>Sar</taxon>
        <taxon>Stramenopiles</taxon>
        <taxon>Ochrophyta</taxon>
        <taxon>Bolidophyceae</taxon>
        <taxon>Parmales</taxon>
        <taxon>Triparmaceae</taxon>
        <taxon>Triparma</taxon>
    </lineage>
</organism>
<comment type="caution">
    <text evidence="2">The sequence shown here is derived from an EMBL/GenBank/DDBJ whole genome shotgun (WGS) entry which is preliminary data.</text>
</comment>
<feature type="compositionally biased region" description="Basic and acidic residues" evidence="1">
    <location>
        <begin position="186"/>
        <end position="205"/>
    </location>
</feature>
<evidence type="ECO:0000313" key="3">
    <source>
        <dbReference type="Proteomes" id="UP001165122"/>
    </source>
</evidence>
<dbReference type="Gene3D" id="1.20.58.2190">
    <property type="match status" value="1"/>
</dbReference>
<evidence type="ECO:0000313" key="2">
    <source>
        <dbReference type="EMBL" id="GMH52458.1"/>
    </source>
</evidence>
<proteinExistence type="predicted"/>
<sequence length="327" mass="37675">MSEFSKSCKLLTKLSTDLDRLLESHSALPPLPPPSSTLTATSSPRTSDFESIRFQIEGEGGIAGKIDRYKQRLTEKDPVTCNDRYGDKMKKNVTEFIASYEAFCADLEIVFAPEGVYESLKQREKTEASNIVKSEEAKKKAKEEEEKRAKMRAEEERLASLTEQQRQEEIQAKEREELRIQAEIARKQRQERETKEREEQERKEQEEYEVERAWVNSIEVGPAGFKSKLQKLPSSACQCLLQLYTQINSRPEDELSRKVKLDNERFHQDCGQYEGGREALIAAGWKLQTLEGVKFFILVEPNLEADLDGWSDWFDNIKANLAILKEI</sequence>
<accession>A0A9W7DRF9</accession>
<dbReference type="InterPro" id="IPR036339">
    <property type="entry name" value="PUB-like_dom_sf"/>
</dbReference>
<evidence type="ECO:0000256" key="1">
    <source>
        <dbReference type="SAM" id="MobiDB-lite"/>
    </source>
</evidence>
<feature type="region of interest" description="Disordered" evidence="1">
    <location>
        <begin position="24"/>
        <end position="47"/>
    </location>
</feature>
<keyword evidence="3" id="KW-1185">Reference proteome</keyword>